<name>A0A2K3US86_9DEIO</name>
<feature type="transmembrane region" description="Helical" evidence="1">
    <location>
        <begin position="6"/>
        <end position="26"/>
    </location>
</feature>
<keyword evidence="3" id="KW-1185">Reference proteome</keyword>
<feature type="transmembrane region" description="Helical" evidence="1">
    <location>
        <begin position="106"/>
        <end position="128"/>
    </location>
</feature>
<reference evidence="2 3" key="1">
    <citation type="submission" date="2018-01" db="EMBL/GenBank/DDBJ databases">
        <title>Deinococcus koreensis sp. nov., a radiation-resistant bacterium isolated from river water.</title>
        <authorList>
            <person name="Choi A."/>
        </authorList>
    </citation>
    <scope>NUCLEOTIDE SEQUENCE [LARGE SCALE GENOMIC DNA]</scope>
    <source>
        <strain evidence="2 3">SJW1-2</strain>
    </source>
</reference>
<sequence>MPDINWPEVLVALVLAAIASELGGWIPRLSEWLVRTLAHQLPTRAARREHEWLATLEATPGQWSKLFRALTFVPAVIAIRRHTPAQAIAAPRVSRSMRFLLGFTRLQALVVFGAVAFVDGTWLLFGLFSASTPPVLGLLGFHVLAVFLYWLNWRGLGVDWPWLRTTPPGAGILLVLSTWPLFVVPFVGQATSTLLGEIWVVTLYVLWAWEGYWATTRPLPRRGLLGWRKARQ</sequence>
<comment type="caution">
    <text evidence="2">The sequence shown here is derived from an EMBL/GenBank/DDBJ whole genome shotgun (WGS) entry which is preliminary data.</text>
</comment>
<evidence type="ECO:0000313" key="3">
    <source>
        <dbReference type="Proteomes" id="UP000236379"/>
    </source>
</evidence>
<evidence type="ECO:0000313" key="2">
    <source>
        <dbReference type="EMBL" id="PNY79388.1"/>
    </source>
</evidence>
<keyword evidence="1" id="KW-0812">Transmembrane</keyword>
<keyword evidence="1" id="KW-1133">Transmembrane helix</keyword>
<dbReference type="Proteomes" id="UP000236379">
    <property type="component" value="Unassembled WGS sequence"/>
</dbReference>
<dbReference type="EMBL" id="PPPD01000004">
    <property type="protein sequence ID" value="PNY79388.1"/>
    <property type="molecule type" value="Genomic_DNA"/>
</dbReference>
<evidence type="ECO:0000256" key="1">
    <source>
        <dbReference type="SAM" id="Phobius"/>
    </source>
</evidence>
<feature type="transmembrane region" description="Helical" evidence="1">
    <location>
        <begin position="134"/>
        <end position="151"/>
    </location>
</feature>
<protein>
    <submittedName>
        <fullName evidence="2">Uncharacterized protein</fullName>
    </submittedName>
</protein>
<accession>A0A2K3US86</accession>
<keyword evidence="1" id="KW-0472">Membrane</keyword>
<proteinExistence type="predicted"/>
<gene>
    <name evidence="2" type="ORF">CVO96_19910</name>
</gene>
<feature type="transmembrane region" description="Helical" evidence="1">
    <location>
        <begin position="194"/>
        <end position="214"/>
    </location>
</feature>
<organism evidence="2 3">
    <name type="scientific">Deinococcus koreensis</name>
    <dbReference type="NCBI Taxonomy" id="2054903"/>
    <lineage>
        <taxon>Bacteria</taxon>
        <taxon>Thermotogati</taxon>
        <taxon>Deinococcota</taxon>
        <taxon>Deinococci</taxon>
        <taxon>Deinococcales</taxon>
        <taxon>Deinococcaceae</taxon>
        <taxon>Deinococcus</taxon>
    </lineage>
</organism>
<dbReference type="AlphaFoldDB" id="A0A2K3US86"/>
<feature type="transmembrane region" description="Helical" evidence="1">
    <location>
        <begin position="171"/>
        <end position="188"/>
    </location>
</feature>
<dbReference type="OrthoDB" id="77841at2"/>
<dbReference type="RefSeq" id="WP_103314216.1">
    <property type="nucleotide sequence ID" value="NZ_PPPD01000004.1"/>
</dbReference>